<evidence type="ECO:0000259" key="2">
    <source>
        <dbReference type="PROSITE" id="PS51733"/>
    </source>
</evidence>
<reference evidence="3" key="1">
    <citation type="submission" date="2023-01" db="EMBL/GenBank/DDBJ databases">
        <title>Sulfurovum sp. XTW-4 genome assembly.</title>
        <authorList>
            <person name="Wang J."/>
        </authorList>
    </citation>
    <scope>NUCLEOTIDE SEQUENCE</scope>
    <source>
        <strain evidence="3">XTW-4</strain>
    </source>
</reference>
<organism evidence="3 4">
    <name type="scientific">Sulfurovum xiamenensis</name>
    <dbReference type="NCBI Taxonomy" id="3019066"/>
    <lineage>
        <taxon>Bacteria</taxon>
        <taxon>Pseudomonadati</taxon>
        <taxon>Campylobacterota</taxon>
        <taxon>Epsilonproteobacteria</taxon>
        <taxon>Campylobacterales</taxon>
        <taxon>Sulfurovaceae</taxon>
        <taxon>Sulfurovum</taxon>
    </lineage>
</organism>
<dbReference type="RefSeq" id="WP_008243931.1">
    <property type="nucleotide sequence ID" value="NZ_JAQIBC010000001.1"/>
</dbReference>
<dbReference type="NCBIfam" id="TIGR00121">
    <property type="entry name" value="birA_ligase"/>
    <property type="match status" value="1"/>
</dbReference>
<feature type="domain" description="BPL/LPL catalytic" evidence="2">
    <location>
        <begin position="1"/>
        <end position="172"/>
    </location>
</feature>
<accession>A0ABT7QPR7</accession>
<dbReference type="EC" id="6.3.4.15" evidence="3"/>
<dbReference type="Pfam" id="PF03099">
    <property type="entry name" value="BPL_LplA_LipB"/>
    <property type="match status" value="1"/>
</dbReference>
<protein>
    <submittedName>
        <fullName evidence="3">Biotin--[acetyl-CoA-carboxylase] ligase</fullName>
        <ecNumber evidence="3">6.3.4.15</ecNumber>
    </submittedName>
</protein>
<comment type="caution">
    <text evidence="3">The sequence shown here is derived from an EMBL/GenBank/DDBJ whole genome shotgun (WGS) entry which is preliminary data.</text>
</comment>
<dbReference type="SUPFAM" id="SSF55681">
    <property type="entry name" value="Class II aaRS and biotin synthetases"/>
    <property type="match status" value="1"/>
</dbReference>
<gene>
    <name evidence="3" type="ORF">PF327_00985</name>
</gene>
<keyword evidence="1 3" id="KW-0436">Ligase</keyword>
<evidence type="ECO:0000313" key="3">
    <source>
        <dbReference type="EMBL" id="MDM5262777.1"/>
    </source>
</evidence>
<keyword evidence="4" id="KW-1185">Reference proteome</keyword>
<dbReference type="InterPro" id="IPR004143">
    <property type="entry name" value="BPL_LPL_catalytic"/>
</dbReference>
<dbReference type="GO" id="GO:0004077">
    <property type="term" value="F:biotin--[biotin carboxyl-carrier protein] ligase activity"/>
    <property type="evidence" value="ECO:0007669"/>
    <property type="project" value="UniProtKB-EC"/>
</dbReference>
<dbReference type="PROSITE" id="PS51733">
    <property type="entry name" value="BPL_LPL_CATALYTIC"/>
    <property type="match status" value="1"/>
</dbReference>
<dbReference type="InterPro" id="IPR004408">
    <property type="entry name" value="Biotin_CoA_COase_ligase"/>
</dbReference>
<dbReference type="Gene3D" id="3.30.930.10">
    <property type="entry name" value="Bira Bifunctional Protein, Domain 2"/>
    <property type="match status" value="1"/>
</dbReference>
<proteinExistence type="predicted"/>
<evidence type="ECO:0000256" key="1">
    <source>
        <dbReference type="ARBA" id="ARBA00022598"/>
    </source>
</evidence>
<dbReference type="InterPro" id="IPR045864">
    <property type="entry name" value="aa-tRNA-synth_II/BPL/LPL"/>
</dbReference>
<sequence length="211" mass="24048">MEIVSFDTLASTQTYLLEQLKKQSVQAPLAVIANQQYSGIGSRDNSWSGGEGNFFASIAVNLEDLPKDLPLESASIYFSFIMKQTLEAHDENIWLKWPNDFYLNDEKIGGTITKKFKNTLVCGMGINLKDSQNGYRALECDISAQFLLEKYLLALEKFPKWKEVFREYEIEFELSRKFSVHIENDKKSLSDATLCADGSLMIEGKRVFSLR</sequence>
<dbReference type="Proteomes" id="UP001169066">
    <property type="component" value="Unassembled WGS sequence"/>
</dbReference>
<dbReference type="EMBL" id="JAQIBC010000001">
    <property type="protein sequence ID" value="MDM5262777.1"/>
    <property type="molecule type" value="Genomic_DNA"/>
</dbReference>
<dbReference type="PANTHER" id="PTHR12835:SF5">
    <property type="entry name" value="BIOTIN--PROTEIN LIGASE"/>
    <property type="match status" value="1"/>
</dbReference>
<name>A0ABT7QPR7_9BACT</name>
<evidence type="ECO:0000313" key="4">
    <source>
        <dbReference type="Proteomes" id="UP001169066"/>
    </source>
</evidence>
<dbReference type="NCBIfam" id="NF006294">
    <property type="entry name" value="PRK08477.1"/>
    <property type="match status" value="1"/>
</dbReference>
<dbReference type="PANTHER" id="PTHR12835">
    <property type="entry name" value="BIOTIN PROTEIN LIGASE"/>
    <property type="match status" value="1"/>
</dbReference>